<dbReference type="Pfam" id="PF01648">
    <property type="entry name" value="ACPS"/>
    <property type="match status" value="1"/>
</dbReference>
<protein>
    <submittedName>
        <fullName evidence="9">Holo-[acyl-carrier-protein] synthase</fullName>
        <ecNumber evidence="9">2.7.8.7</ecNumber>
    </submittedName>
</protein>
<keyword evidence="6" id="KW-0443">Lipid metabolism</keyword>
<dbReference type="AlphaFoldDB" id="D4DM95"/>
<name>D4DM95_NEIEG</name>
<evidence type="ECO:0000313" key="9">
    <source>
        <dbReference type="EMBL" id="EFE51011.1"/>
    </source>
</evidence>
<keyword evidence="2 9" id="KW-0808">Transferase</keyword>
<dbReference type="EMBL" id="ADBF01000004">
    <property type="protein sequence ID" value="EFE51011.1"/>
    <property type="molecule type" value="Genomic_DNA"/>
</dbReference>
<reference evidence="9 10" key="1">
    <citation type="submission" date="2010-02" db="EMBL/GenBank/DDBJ databases">
        <authorList>
            <person name="Weinstock G."/>
            <person name="Sodergren E."/>
            <person name="Clifton S."/>
            <person name="Fulton L."/>
            <person name="Fulton B."/>
            <person name="Courtney L."/>
            <person name="Fronick C."/>
            <person name="Harrison M."/>
            <person name="Strong C."/>
            <person name="Farmer C."/>
            <person name="Delahaunty K."/>
            <person name="Markovic C."/>
            <person name="Hall O."/>
            <person name="Minx P."/>
            <person name="Tomlinson C."/>
            <person name="Mitreva M."/>
            <person name="Nelson J."/>
            <person name="Hou S."/>
            <person name="Wollam A."/>
            <person name="Pepin K.H."/>
            <person name="Johnson M."/>
            <person name="Bhonagiri V."/>
            <person name="Zhang X."/>
            <person name="Suruliraj S."/>
            <person name="Warren W."/>
            <person name="Chinwalla A."/>
            <person name="Mardis E.R."/>
            <person name="Wilson R.K."/>
        </authorList>
    </citation>
    <scope>NUCLEOTIDE SEQUENCE [LARGE SCALE GENOMIC DNA]</scope>
    <source>
        <strain evidence="9 10">ATCC 29315</strain>
    </source>
</reference>
<evidence type="ECO:0000259" key="8">
    <source>
        <dbReference type="Pfam" id="PF01648"/>
    </source>
</evidence>
<dbReference type="NCBIfam" id="TIGR00556">
    <property type="entry name" value="pantethn_trn"/>
    <property type="match status" value="1"/>
</dbReference>
<keyword evidence="7" id="KW-0275">Fatty acid biosynthesis</keyword>
<dbReference type="GO" id="GO:0006633">
    <property type="term" value="P:fatty acid biosynthetic process"/>
    <property type="evidence" value="ECO:0007669"/>
    <property type="project" value="UniProtKB-KW"/>
</dbReference>
<dbReference type="InterPro" id="IPR004568">
    <property type="entry name" value="Ppantetheine-prot_Trfase_dom"/>
</dbReference>
<dbReference type="InterPro" id="IPR037143">
    <property type="entry name" value="4-PPantetheinyl_Trfase_dom_sf"/>
</dbReference>
<dbReference type="GO" id="GO:0000287">
    <property type="term" value="F:magnesium ion binding"/>
    <property type="evidence" value="ECO:0007669"/>
    <property type="project" value="InterPro"/>
</dbReference>
<keyword evidence="3" id="KW-0479">Metal-binding</keyword>
<keyword evidence="1" id="KW-0444">Lipid biosynthesis</keyword>
<evidence type="ECO:0000256" key="6">
    <source>
        <dbReference type="ARBA" id="ARBA00023098"/>
    </source>
</evidence>
<dbReference type="InterPro" id="IPR002582">
    <property type="entry name" value="ACPS"/>
</dbReference>
<dbReference type="EC" id="2.7.8.7" evidence="9"/>
<evidence type="ECO:0000313" key="10">
    <source>
        <dbReference type="Proteomes" id="UP000005536"/>
    </source>
</evidence>
<dbReference type="SUPFAM" id="SSF56214">
    <property type="entry name" value="4'-phosphopantetheinyl transferase"/>
    <property type="match status" value="1"/>
</dbReference>
<dbReference type="NCBIfam" id="TIGR00516">
    <property type="entry name" value="acpS"/>
    <property type="match status" value="1"/>
</dbReference>
<dbReference type="GO" id="GO:0008897">
    <property type="term" value="F:holo-[acyl-carrier-protein] synthase activity"/>
    <property type="evidence" value="ECO:0007669"/>
    <property type="project" value="UniProtKB-EC"/>
</dbReference>
<keyword evidence="5" id="KW-0460">Magnesium</keyword>
<evidence type="ECO:0000256" key="5">
    <source>
        <dbReference type="ARBA" id="ARBA00022842"/>
    </source>
</evidence>
<dbReference type="Gene3D" id="3.90.470.20">
    <property type="entry name" value="4'-phosphopantetheinyl transferase domain"/>
    <property type="match status" value="1"/>
</dbReference>
<proteinExistence type="predicted"/>
<evidence type="ECO:0000256" key="1">
    <source>
        <dbReference type="ARBA" id="ARBA00022516"/>
    </source>
</evidence>
<accession>D4DM95</accession>
<organism evidence="9 10">
    <name type="scientific">Neisseria elongata subsp. glycolytica ATCC 29315</name>
    <dbReference type="NCBI Taxonomy" id="546263"/>
    <lineage>
        <taxon>Bacteria</taxon>
        <taxon>Pseudomonadati</taxon>
        <taxon>Pseudomonadota</taxon>
        <taxon>Betaproteobacteria</taxon>
        <taxon>Neisseriales</taxon>
        <taxon>Neisseriaceae</taxon>
        <taxon>Neisseria</taxon>
    </lineage>
</organism>
<gene>
    <name evidence="9" type="primary">acpS</name>
    <name evidence="9" type="ORF">NEIELOOT_00160</name>
</gene>
<evidence type="ECO:0000256" key="3">
    <source>
        <dbReference type="ARBA" id="ARBA00022723"/>
    </source>
</evidence>
<feature type="domain" description="4'-phosphopantetheinyl transferase" evidence="8">
    <location>
        <begin position="10"/>
        <end position="102"/>
    </location>
</feature>
<evidence type="ECO:0000256" key="2">
    <source>
        <dbReference type="ARBA" id="ARBA00022679"/>
    </source>
</evidence>
<dbReference type="STRING" id="546263.NELON_10340"/>
<comment type="caution">
    <text evidence="9">The sequence shown here is derived from an EMBL/GenBank/DDBJ whole genome shotgun (WGS) entry which is preliminary data.</text>
</comment>
<dbReference type="Proteomes" id="UP000005536">
    <property type="component" value="Unassembled WGS sequence"/>
</dbReference>
<sequence>MQERMKVIYGIGTDLTDVKRIEKLHQKYGRAFAERILHPVELTEFSAAVRPSVFLAKRFAAKEAFAKAVGTGIRGAVSLQHIGIGHDVLGKPEYFYAAPLQTGWTSKPSAACI</sequence>
<dbReference type="InterPro" id="IPR008278">
    <property type="entry name" value="4-PPantetheinyl_Trfase_dom"/>
</dbReference>
<evidence type="ECO:0000256" key="4">
    <source>
        <dbReference type="ARBA" id="ARBA00022832"/>
    </source>
</evidence>
<evidence type="ECO:0000256" key="7">
    <source>
        <dbReference type="ARBA" id="ARBA00023160"/>
    </source>
</evidence>
<keyword evidence="4" id="KW-0276">Fatty acid metabolism</keyword>